<sequence>MKLGQALILISSIFASEAFVASNRPARNTFSLYSTETVSDAATEKREMAKKKLFGLIGKKPFEDEGYEDPILADPTTKEPLTLTSTGVLLGGQASSSSVKILLKSNDNTFQGKSNTYYNLLADFSLEKIEGKSASDDTSNIASAALNSLLVFVPPPLRGALSQGTSVIPMRDLFTNPTVSFAYERGWRQGFAAAGFPGADKEYEMVREYFAPLNPDVVVDMSCATGLFTRRLAKGNDYKRVIACDYSDSMLTEARRRIEADPDLKSDKCSTKLDLVRCDVGNIPMKSESLPALHAGAAMHCWPDLDAALSEIYRCLIPGGRYFASTFLAEYFRNVAMTDGDSINSQAFQYFKSPEELKELLVRNGFESDKVDVEVLGTSCAIIRAEK</sequence>
<evidence type="ECO:0000313" key="3">
    <source>
        <dbReference type="EMBL" id="GFH46764.1"/>
    </source>
</evidence>
<evidence type="ECO:0000259" key="2">
    <source>
        <dbReference type="Pfam" id="PF08241"/>
    </source>
</evidence>
<evidence type="ECO:0000313" key="4">
    <source>
        <dbReference type="Proteomes" id="UP001054902"/>
    </source>
</evidence>
<feature type="domain" description="Methyltransferase type 11" evidence="2">
    <location>
        <begin position="219"/>
        <end position="323"/>
    </location>
</feature>
<dbReference type="PANTHER" id="PTHR43591">
    <property type="entry name" value="METHYLTRANSFERASE"/>
    <property type="match status" value="1"/>
</dbReference>
<comment type="caution">
    <text evidence="3">The sequence shown here is derived from an EMBL/GenBank/DDBJ whole genome shotgun (WGS) entry which is preliminary data.</text>
</comment>
<dbReference type="AlphaFoldDB" id="A0AAD3CJD9"/>
<feature type="chain" id="PRO_5042070112" description="Methyltransferase type 11 domain-containing protein" evidence="1">
    <location>
        <begin position="19"/>
        <end position="387"/>
    </location>
</feature>
<dbReference type="InterPro" id="IPR013216">
    <property type="entry name" value="Methyltransf_11"/>
</dbReference>
<keyword evidence="1" id="KW-0732">Signal</keyword>
<dbReference type="InterPro" id="IPR029063">
    <property type="entry name" value="SAM-dependent_MTases_sf"/>
</dbReference>
<dbReference type="Gene3D" id="3.40.50.150">
    <property type="entry name" value="Vaccinia Virus protein VP39"/>
    <property type="match status" value="1"/>
</dbReference>
<dbReference type="CDD" id="cd02440">
    <property type="entry name" value="AdoMet_MTases"/>
    <property type="match status" value="1"/>
</dbReference>
<accession>A0AAD3CJD9</accession>
<dbReference type="Pfam" id="PF08241">
    <property type="entry name" value="Methyltransf_11"/>
    <property type="match status" value="1"/>
</dbReference>
<dbReference type="EMBL" id="BLLK01000022">
    <property type="protein sequence ID" value="GFH46764.1"/>
    <property type="molecule type" value="Genomic_DNA"/>
</dbReference>
<reference evidence="3 4" key="1">
    <citation type="journal article" date="2021" name="Sci. Rep.">
        <title>The genome of the diatom Chaetoceros tenuissimus carries an ancient integrated fragment of an extant virus.</title>
        <authorList>
            <person name="Hongo Y."/>
            <person name="Kimura K."/>
            <person name="Takaki Y."/>
            <person name="Yoshida Y."/>
            <person name="Baba S."/>
            <person name="Kobayashi G."/>
            <person name="Nagasaki K."/>
            <person name="Hano T."/>
            <person name="Tomaru Y."/>
        </authorList>
    </citation>
    <scope>NUCLEOTIDE SEQUENCE [LARGE SCALE GENOMIC DNA]</scope>
    <source>
        <strain evidence="3 4">NIES-3715</strain>
    </source>
</reference>
<proteinExistence type="predicted"/>
<feature type="signal peptide" evidence="1">
    <location>
        <begin position="1"/>
        <end position="18"/>
    </location>
</feature>
<protein>
    <recommendedName>
        <fullName evidence="2">Methyltransferase type 11 domain-containing protein</fullName>
    </recommendedName>
</protein>
<keyword evidence="4" id="KW-1185">Reference proteome</keyword>
<evidence type="ECO:0000256" key="1">
    <source>
        <dbReference type="SAM" id="SignalP"/>
    </source>
</evidence>
<name>A0AAD3CJD9_9STRA</name>
<dbReference type="GO" id="GO:0008757">
    <property type="term" value="F:S-adenosylmethionine-dependent methyltransferase activity"/>
    <property type="evidence" value="ECO:0007669"/>
    <property type="project" value="InterPro"/>
</dbReference>
<organism evidence="3 4">
    <name type="scientific">Chaetoceros tenuissimus</name>
    <dbReference type="NCBI Taxonomy" id="426638"/>
    <lineage>
        <taxon>Eukaryota</taxon>
        <taxon>Sar</taxon>
        <taxon>Stramenopiles</taxon>
        <taxon>Ochrophyta</taxon>
        <taxon>Bacillariophyta</taxon>
        <taxon>Coscinodiscophyceae</taxon>
        <taxon>Chaetocerotophycidae</taxon>
        <taxon>Chaetocerotales</taxon>
        <taxon>Chaetocerotaceae</taxon>
        <taxon>Chaetoceros</taxon>
    </lineage>
</organism>
<dbReference type="SUPFAM" id="SSF53335">
    <property type="entry name" value="S-adenosyl-L-methionine-dependent methyltransferases"/>
    <property type="match status" value="1"/>
</dbReference>
<dbReference type="PANTHER" id="PTHR43591:SF99">
    <property type="entry name" value="OS06G0646000 PROTEIN"/>
    <property type="match status" value="1"/>
</dbReference>
<dbReference type="Proteomes" id="UP001054902">
    <property type="component" value="Unassembled WGS sequence"/>
</dbReference>
<gene>
    <name evidence="3" type="ORF">CTEN210_03238</name>
</gene>